<evidence type="ECO:0000313" key="1">
    <source>
        <dbReference type="EMBL" id="STX09085.1"/>
    </source>
</evidence>
<dbReference type="OrthoDB" id="165650at2"/>
<comment type="caution">
    <text evidence="1">The sequence shown here is derived from an EMBL/GenBank/DDBJ whole genome shotgun (WGS) entry which is preliminary data.</text>
</comment>
<keyword evidence="1" id="KW-0969">Cilium</keyword>
<organism evidence="1 3">
    <name type="scientific">Kurthia zopfii</name>
    <dbReference type="NCBI Taxonomy" id="1650"/>
    <lineage>
        <taxon>Bacteria</taxon>
        <taxon>Bacillati</taxon>
        <taxon>Bacillota</taxon>
        <taxon>Bacilli</taxon>
        <taxon>Bacillales</taxon>
        <taxon>Caryophanaceae</taxon>
        <taxon>Kurthia</taxon>
    </lineage>
</organism>
<reference evidence="2 4" key="2">
    <citation type="submission" date="2019-03" db="EMBL/GenBank/DDBJ databases">
        <title>Genomic Encyclopedia of Type Strains, Phase IV (KMG-IV): sequencing the most valuable type-strain genomes for metagenomic binning, comparative biology and taxonomic classification.</title>
        <authorList>
            <person name="Goeker M."/>
        </authorList>
    </citation>
    <scope>NUCLEOTIDE SEQUENCE [LARGE SCALE GENOMIC DNA]</scope>
    <source>
        <strain evidence="2 4">DSM 20580</strain>
    </source>
</reference>
<keyword evidence="4" id="KW-1185">Reference proteome</keyword>
<keyword evidence="1" id="KW-0282">Flagellum</keyword>
<dbReference type="Proteomes" id="UP000294641">
    <property type="component" value="Unassembled WGS sequence"/>
</dbReference>
<accession>A0A2U3AA31</accession>
<gene>
    <name evidence="2" type="ORF">DFR61_10513</name>
    <name evidence="1" type="ORF">NCTC10597_00755</name>
</gene>
<evidence type="ECO:0000313" key="3">
    <source>
        <dbReference type="Proteomes" id="UP000254330"/>
    </source>
</evidence>
<keyword evidence="1" id="KW-0966">Cell projection</keyword>
<proteinExistence type="predicted"/>
<dbReference type="EMBL" id="SNZG01000005">
    <property type="protein sequence ID" value="TDR41774.1"/>
    <property type="molecule type" value="Genomic_DNA"/>
</dbReference>
<dbReference type="EMBL" id="UGNP01000001">
    <property type="protein sequence ID" value="STX09085.1"/>
    <property type="molecule type" value="Genomic_DNA"/>
</dbReference>
<reference evidence="1 3" key="1">
    <citation type="submission" date="2018-06" db="EMBL/GenBank/DDBJ databases">
        <authorList>
            <consortium name="Pathogen Informatics"/>
            <person name="Doyle S."/>
        </authorList>
    </citation>
    <scope>NUCLEOTIDE SEQUENCE [LARGE SCALE GENOMIC DNA]</scope>
    <source>
        <strain evidence="1 3">NCTC10597</strain>
    </source>
</reference>
<evidence type="ECO:0000313" key="4">
    <source>
        <dbReference type="Proteomes" id="UP000294641"/>
    </source>
</evidence>
<dbReference type="Pfam" id="PF12611">
    <property type="entry name" value="Flagellar_put"/>
    <property type="match status" value="1"/>
</dbReference>
<sequence>MKPIHIIQPPITQNVPIKQSKPIQNSTSFANMLTEAQQMVKISKHASQRMAQRNIEISPTEWQKIDDQLQVAKNKGLKESLFLTQNAALIINVKNQTVVTALDRQEASEQIFTNIDGAIIL</sequence>
<dbReference type="InterPro" id="IPR013367">
    <property type="entry name" value="Flagellar_put"/>
</dbReference>
<dbReference type="Proteomes" id="UP000254330">
    <property type="component" value="Unassembled WGS sequence"/>
</dbReference>
<name>A0A2U3AA31_9BACL</name>
<dbReference type="AlphaFoldDB" id="A0A2U3AA31"/>
<dbReference type="RefSeq" id="WP_109350580.1">
    <property type="nucleotide sequence ID" value="NZ_BJUE01000018.1"/>
</dbReference>
<evidence type="ECO:0000313" key="2">
    <source>
        <dbReference type="EMBL" id="TDR41774.1"/>
    </source>
</evidence>
<protein>
    <submittedName>
        <fullName evidence="1">Flagellar operon protein</fullName>
    </submittedName>
</protein>
<dbReference type="NCBIfam" id="TIGR02530">
    <property type="entry name" value="flg_new"/>
    <property type="match status" value="1"/>
</dbReference>